<feature type="region of interest" description="Disordered" evidence="12">
    <location>
        <begin position="1"/>
        <end position="155"/>
    </location>
</feature>
<dbReference type="Gene3D" id="3.30.420.10">
    <property type="entry name" value="Ribonuclease H-like superfamily/Ribonuclease H"/>
    <property type="match status" value="1"/>
</dbReference>
<evidence type="ECO:0000256" key="1">
    <source>
        <dbReference type="ARBA" id="ARBA00022670"/>
    </source>
</evidence>
<keyword evidence="9" id="KW-0238">DNA-binding</keyword>
<evidence type="ECO:0000256" key="9">
    <source>
        <dbReference type="ARBA" id="ARBA00023125"/>
    </source>
</evidence>
<keyword evidence="5" id="KW-0460">Magnesium</keyword>
<dbReference type="GO" id="GO:0015074">
    <property type="term" value="P:DNA integration"/>
    <property type="evidence" value="ECO:0007669"/>
    <property type="project" value="UniProtKB-KW"/>
</dbReference>
<sequence length="1032" mass="117532">MSSDNAQSAVNYTSISSNSDGPSWGIPLMTAVYVPEPEHSKYHAPSDDDIQVEDQPHADDASSTAESPGYIADSDSRGEDDDEDPEEDPSEEYKPEDDDEDPNEEPEPEEEDTKDEELSEGSNETEPFEEDGTAITPPPPRHRGARLSVRPQTPMATSTQELINAFSAGSPPFPLPLTSPAYDQEPLESAAAARAPRGQYDFIDTVEAGQGLIRSPGHDAQTIVKVSDRADDAQVRRQESKYFYTQLHDAQTDRRDIRLEIDVVRGQRTAYETELHERQSAEDLAVTQMMRIHTLEARARTDTVEDADSSSLMCTKFLADETEKVDKYINGLFGIIHGNVMSVRPKTLDETIELANDLIDQKLGTYAKRQNDNKRKSDNSSRNNQLQQPHKNQNVARAYTAGLGEKKAYTRNLPLCTKCNYHHTGKCAPKCNNFKKYGHATRDCRVNVNNNNNNNNNKVQSTGTCFECGEPRHFKKNCSKLKNNNANGNGSFDVIIGMDWLREYHAVIVCEEKITRVPFRNETLIFQGKRNDQDVPIVRDFPEVFLEDLPDIPPARLVEFQIDLVPGAAPIARAPYQLAAAEMKELADQLSDKGFIRPSSSPWGAPVLFVKKKDKLFRMCIDYHELNKLTVKNRYPLPRIDDLFDQLQGSSVYSKIDLRSGYHQLRVREEDIPKTMFRTRYGNYEFQVMPFGLTNAPTIFMDLMNRGLGAVLMQNEKVIAYVSRQLKIHEKNYTAHDLEFGAVVFALKMWRHYLYGTSLDRSIEARKPCAEDVGGMLRKDLPKEKLEPNADETLCLNNRSWVPCFGDLRTLMMHESHKSKYSIHPSFDKMYQDLKRLYWWPNMKANIATYTTNGCDTIWVIVDCLTNSAHFLSMRENDPIEKLMKLYMKEVVTRHDVPVSIISDRDGRFTSLFWQALHKALGTQLDMSTAYHPETDEFGDAQLTGPKIIHETNKKIIQIKSRIQAARDRQKSYVDLKRNPMDFQVGDKIMLKVSPWKGVIRFGKRGKLNPRYIGPFKVLSKVRDVAYRLEQP</sequence>
<name>A0A6L2KYS7_TANCI</name>
<dbReference type="InterPro" id="IPR050951">
    <property type="entry name" value="Retrovirus_Pol_polyprotein"/>
</dbReference>
<dbReference type="Gene3D" id="3.10.10.10">
    <property type="entry name" value="HIV Type 1 Reverse Transcriptase, subunit A, domain 1"/>
    <property type="match status" value="1"/>
</dbReference>
<feature type="domain" description="CCHC-type" evidence="13">
    <location>
        <begin position="465"/>
        <end position="480"/>
    </location>
</feature>
<feature type="compositionally biased region" description="Basic and acidic residues" evidence="12">
    <location>
        <begin position="369"/>
        <end position="379"/>
    </location>
</feature>
<feature type="compositionally biased region" description="Acidic residues" evidence="12">
    <location>
        <begin position="78"/>
        <end position="119"/>
    </location>
</feature>
<evidence type="ECO:0000313" key="14">
    <source>
        <dbReference type="EMBL" id="GEU53940.1"/>
    </source>
</evidence>
<dbReference type="Pfam" id="PF08284">
    <property type="entry name" value="RVP_2"/>
    <property type="match status" value="1"/>
</dbReference>
<dbReference type="Pfam" id="PF24626">
    <property type="entry name" value="SH3_Tf2-1"/>
    <property type="match status" value="1"/>
</dbReference>
<dbReference type="SUPFAM" id="SSF53098">
    <property type="entry name" value="Ribonuclease H-like"/>
    <property type="match status" value="1"/>
</dbReference>
<dbReference type="InterPro" id="IPR043502">
    <property type="entry name" value="DNA/RNA_pol_sf"/>
</dbReference>
<evidence type="ECO:0000256" key="3">
    <source>
        <dbReference type="ARBA" id="ARBA00022750"/>
    </source>
</evidence>
<evidence type="ECO:0000256" key="2">
    <source>
        <dbReference type="ARBA" id="ARBA00022723"/>
    </source>
</evidence>
<dbReference type="InterPro" id="IPR012337">
    <property type="entry name" value="RNaseH-like_sf"/>
</dbReference>
<dbReference type="InterPro" id="IPR043128">
    <property type="entry name" value="Rev_trsase/Diguanyl_cyclase"/>
</dbReference>
<keyword evidence="11" id="KW-0862">Zinc</keyword>
<feature type="region of interest" description="Disordered" evidence="12">
    <location>
        <begin position="365"/>
        <end position="394"/>
    </location>
</feature>
<keyword evidence="4" id="KW-0378">Hydrolase</keyword>
<dbReference type="GO" id="GO:0003887">
    <property type="term" value="F:DNA-directed DNA polymerase activity"/>
    <property type="evidence" value="ECO:0007669"/>
    <property type="project" value="UniProtKB-KW"/>
</dbReference>
<dbReference type="Gene3D" id="4.10.60.10">
    <property type="entry name" value="Zinc finger, CCHC-type"/>
    <property type="match status" value="1"/>
</dbReference>
<dbReference type="GO" id="GO:0006508">
    <property type="term" value="P:proteolysis"/>
    <property type="evidence" value="ECO:0007669"/>
    <property type="project" value="UniProtKB-KW"/>
</dbReference>
<keyword evidence="8" id="KW-0548">Nucleotidyltransferase</keyword>
<evidence type="ECO:0000256" key="11">
    <source>
        <dbReference type="PROSITE-ProRule" id="PRU00047"/>
    </source>
</evidence>
<dbReference type="CDD" id="cd01647">
    <property type="entry name" value="RT_LTR"/>
    <property type="match status" value="1"/>
</dbReference>
<dbReference type="SMART" id="SM00343">
    <property type="entry name" value="ZnF_C2HC"/>
    <property type="match status" value="2"/>
</dbReference>
<dbReference type="InterPro" id="IPR041588">
    <property type="entry name" value="Integrase_H2C2"/>
</dbReference>
<evidence type="ECO:0000256" key="12">
    <source>
        <dbReference type="SAM" id="MobiDB-lite"/>
    </source>
</evidence>
<keyword evidence="1" id="KW-0645">Protease</keyword>
<evidence type="ECO:0000256" key="7">
    <source>
        <dbReference type="ARBA" id="ARBA00022918"/>
    </source>
</evidence>
<evidence type="ECO:0000256" key="8">
    <source>
        <dbReference type="ARBA" id="ARBA00022932"/>
    </source>
</evidence>
<evidence type="ECO:0000256" key="10">
    <source>
        <dbReference type="ARBA" id="ARBA00023172"/>
    </source>
</evidence>
<evidence type="ECO:0000256" key="4">
    <source>
        <dbReference type="ARBA" id="ARBA00022801"/>
    </source>
</evidence>
<dbReference type="Pfam" id="PF17921">
    <property type="entry name" value="Integrase_H2C2"/>
    <property type="match status" value="1"/>
</dbReference>
<feature type="compositionally biased region" description="Polar residues" evidence="12">
    <location>
        <begin position="385"/>
        <end position="394"/>
    </location>
</feature>
<keyword evidence="6" id="KW-0229">DNA integration</keyword>
<dbReference type="InterPro" id="IPR001878">
    <property type="entry name" value="Znf_CCHC"/>
</dbReference>
<dbReference type="GO" id="GO:0003964">
    <property type="term" value="F:RNA-directed DNA polymerase activity"/>
    <property type="evidence" value="ECO:0007669"/>
    <property type="project" value="UniProtKB-KW"/>
</dbReference>
<dbReference type="InterPro" id="IPR056924">
    <property type="entry name" value="SH3_Tf2-1"/>
</dbReference>
<organism evidence="14">
    <name type="scientific">Tanacetum cinerariifolium</name>
    <name type="common">Dalmatian daisy</name>
    <name type="synonym">Chrysanthemum cinerariifolium</name>
    <dbReference type="NCBI Taxonomy" id="118510"/>
    <lineage>
        <taxon>Eukaryota</taxon>
        <taxon>Viridiplantae</taxon>
        <taxon>Streptophyta</taxon>
        <taxon>Embryophyta</taxon>
        <taxon>Tracheophyta</taxon>
        <taxon>Spermatophyta</taxon>
        <taxon>Magnoliopsida</taxon>
        <taxon>eudicotyledons</taxon>
        <taxon>Gunneridae</taxon>
        <taxon>Pentapetalae</taxon>
        <taxon>asterids</taxon>
        <taxon>campanulids</taxon>
        <taxon>Asterales</taxon>
        <taxon>Asteraceae</taxon>
        <taxon>Asteroideae</taxon>
        <taxon>Anthemideae</taxon>
        <taxon>Anthemidinae</taxon>
        <taxon>Tanacetum</taxon>
    </lineage>
</organism>
<dbReference type="GO" id="GO:0003677">
    <property type="term" value="F:DNA binding"/>
    <property type="evidence" value="ECO:0007669"/>
    <property type="project" value="UniProtKB-KW"/>
</dbReference>
<dbReference type="PANTHER" id="PTHR37984:SF5">
    <property type="entry name" value="PROTEIN NYNRIN-LIKE"/>
    <property type="match status" value="1"/>
</dbReference>
<dbReference type="PANTHER" id="PTHR37984">
    <property type="entry name" value="PROTEIN CBG26694"/>
    <property type="match status" value="1"/>
</dbReference>
<keyword evidence="8" id="KW-0239">DNA-directed DNA polymerase</keyword>
<keyword evidence="2" id="KW-0479">Metal-binding</keyword>
<keyword evidence="7 14" id="KW-0695">RNA-directed DNA polymerase</keyword>
<dbReference type="EMBL" id="BKCJ010003252">
    <property type="protein sequence ID" value="GEU53940.1"/>
    <property type="molecule type" value="Genomic_DNA"/>
</dbReference>
<keyword evidence="8" id="KW-0808">Transferase</keyword>
<accession>A0A6L2KYS7</accession>
<dbReference type="Pfam" id="PF00078">
    <property type="entry name" value="RVT_1"/>
    <property type="match status" value="1"/>
</dbReference>
<gene>
    <name evidence="14" type="ORF">Tci_025918</name>
</gene>
<keyword evidence="3" id="KW-0064">Aspartyl protease</keyword>
<evidence type="ECO:0000259" key="13">
    <source>
        <dbReference type="PROSITE" id="PS50158"/>
    </source>
</evidence>
<proteinExistence type="predicted"/>
<dbReference type="GO" id="GO:0004190">
    <property type="term" value="F:aspartic-type endopeptidase activity"/>
    <property type="evidence" value="ECO:0007669"/>
    <property type="project" value="UniProtKB-KW"/>
</dbReference>
<reference evidence="14" key="1">
    <citation type="journal article" date="2019" name="Sci. Rep.">
        <title>Draft genome of Tanacetum cinerariifolium, the natural source of mosquito coil.</title>
        <authorList>
            <person name="Yamashiro T."/>
            <person name="Shiraishi A."/>
            <person name="Satake H."/>
            <person name="Nakayama K."/>
        </authorList>
    </citation>
    <scope>NUCLEOTIDE SEQUENCE</scope>
</reference>
<dbReference type="GO" id="GO:0008270">
    <property type="term" value="F:zinc ion binding"/>
    <property type="evidence" value="ECO:0007669"/>
    <property type="project" value="UniProtKB-KW"/>
</dbReference>
<evidence type="ECO:0000256" key="6">
    <source>
        <dbReference type="ARBA" id="ARBA00022908"/>
    </source>
</evidence>
<protein>
    <submittedName>
        <fullName evidence="14">Putative reverse transcriptase domain-containing protein</fullName>
    </submittedName>
</protein>
<evidence type="ECO:0000256" key="5">
    <source>
        <dbReference type="ARBA" id="ARBA00022842"/>
    </source>
</evidence>
<comment type="caution">
    <text evidence="14">The sequence shown here is derived from an EMBL/GenBank/DDBJ whole genome shotgun (WGS) entry which is preliminary data.</text>
</comment>
<dbReference type="InterPro" id="IPR036397">
    <property type="entry name" value="RNaseH_sf"/>
</dbReference>
<dbReference type="AlphaFoldDB" id="A0A6L2KYS7"/>
<keyword evidence="11" id="KW-0863">Zinc-finger</keyword>
<feature type="compositionally biased region" description="Basic and acidic residues" evidence="12">
    <location>
        <begin position="36"/>
        <end position="46"/>
    </location>
</feature>
<dbReference type="InterPro" id="IPR000477">
    <property type="entry name" value="RT_dom"/>
</dbReference>
<dbReference type="PROSITE" id="PS50158">
    <property type="entry name" value="ZF_CCHC"/>
    <property type="match status" value="1"/>
</dbReference>
<dbReference type="GO" id="GO:0004519">
    <property type="term" value="F:endonuclease activity"/>
    <property type="evidence" value="ECO:0007669"/>
    <property type="project" value="UniProtKB-KW"/>
</dbReference>
<dbReference type="SUPFAM" id="SSF56672">
    <property type="entry name" value="DNA/RNA polymerases"/>
    <property type="match status" value="1"/>
</dbReference>
<feature type="compositionally biased region" description="Polar residues" evidence="12">
    <location>
        <begin position="1"/>
        <end position="21"/>
    </location>
</feature>
<keyword evidence="10" id="KW-0233">DNA recombination</keyword>
<dbReference type="GO" id="GO:0006310">
    <property type="term" value="P:DNA recombination"/>
    <property type="evidence" value="ECO:0007669"/>
    <property type="project" value="UniProtKB-KW"/>
</dbReference>
<dbReference type="Gene3D" id="3.30.70.270">
    <property type="match status" value="1"/>
</dbReference>